<sequence>MYTHEQITLCTIDDIKSVVDGLTAIDWAEHGIAFAGAAANGEDGLELVKRTRPDIIITDIRMPRMDGLTMLRAILELSFSCKVILISGYADFDYAKQAVQLGAFDFVVKPFTEEDITEAALRAKEEIGRERSRLLGVRELELKVRESMPVLIQEYFALLVNHRTPWELAAKRWDYLKVDLEHRGFVVLLLEIDRFQERAARLSVHDVELIRFTMQNITEETIREQARAIVFRSKDNRFVAVMNDPGTATVEQIAESCCRNIAQYTKFTASIGTGRRVEHISELPDSYRQAKRALAYHLFTEGNAAIGYDEIPQSDKQAPFSLEHKDELLLALRSGNGERASAVLSDIAVTLHTVKPRPNPDYLLSFYEELAASAIRTFYELVPYPDIQPVVQRFKTMRTELGLTLSGLEQQVADLCRDGAELVRKNSLSEGQAVIYKSLDYLKGQLHREVTVAECAAHVHLSASYFSSLFKKVTGMTLTQYVTGERIQKAKAMLVSGVPVQDVASAVGYEERRYFSDMFKKMTGMTPSEFRASLHPDGPEGAKQ</sequence>
<dbReference type="InterPro" id="IPR018062">
    <property type="entry name" value="HTH_AraC-typ_CS"/>
</dbReference>
<evidence type="ECO:0000256" key="2">
    <source>
        <dbReference type="ARBA" id="ARBA00023125"/>
    </source>
</evidence>
<reference evidence="8 9" key="1">
    <citation type="submission" date="2019-05" db="EMBL/GenBank/DDBJ databases">
        <title>We sequenced the genome of Paenibacillus hemerocallicola KCTC 33185 for further insight into its adaptation and study the phylogeny of Paenibacillus.</title>
        <authorList>
            <person name="Narsing Rao M.P."/>
        </authorList>
    </citation>
    <scope>NUCLEOTIDE SEQUENCE [LARGE SCALE GENOMIC DNA]</scope>
    <source>
        <strain evidence="8 9">KCTC 33185</strain>
    </source>
</reference>
<dbReference type="InterPro" id="IPR011006">
    <property type="entry name" value="CheY-like_superfamily"/>
</dbReference>
<dbReference type="PROSITE" id="PS50887">
    <property type="entry name" value="GGDEF"/>
    <property type="match status" value="1"/>
</dbReference>
<evidence type="ECO:0000313" key="8">
    <source>
        <dbReference type="EMBL" id="TNJ60003.1"/>
    </source>
</evidence>
<dbReference type="CDD" id="cd17536">
    <property type="entry name" value="REC_YesN-like"/>
    <property type="match status" value="1"/>
</dbReference>
<keyword evidence="1" id="KW-0805">Transcription regulation</keyword>
<dbReference type="SUPFAM" id="SSF52172">
    <property type="entry name" value="CheY-like"/>
    <property type="match status" value="1"/>
</dbReference>
<evidence type="ECO:0000256" key="3">
    <source>
        <dbReference type="ARBA" id="ARBA00023163"/>
    </source>
</evidence>
<dbReference type="Proteomes" id="UP000307943">
    <property type="component" value="Unassembled WGS sequence"/>
</dbReference>
<organism evidence="8 9">
    <name type="scientific">Paenibacillus hemerocallicola</name>
    <dbReference type="NCBI Taxonomy" id="1172614"/>
    <lineage>
        <taxon>Bacteria</taxon>
        <taxon>Bacillati</taxon>
        <taxon>Bacillota</taxon>
        <taxon>Bacilli</taxon>
        <taxon>Bacillales</taxon>
        <taxon>Paenibacillaceae</taxon>
        <taxon>Paenibacillus</taxon>
    </lineage>
</organism>
<feature type="domain" description="GGDEF" evidence="7">
    <location>
        <begin position="183"/>
        <end position="310"/>
    </location>
</feature>
<comment type="caution">
    <text evidence="8">The sequence shown here is derived from an EMBL/GenBank/DDBJ whole genome shotgun (WGS) entry which is preliminary data.</text>
</comment>
<accession>A0A5C4SXL4</accession>
<feature type="domain" description="Response regulatory" evidence="6">
    <location>
        <begin position="8"/>
        <end position="124"/>
    </location>
</feature>
<keyword evidence="3" id="KW-0804">Transcription</keyword>
<dbReference type="Pfam" id="PF00072">
    <property type="entry name" value="Response_reg"/>
    <property type="match status" value="1"/>
</dbReference>
<dbReference type="AlphaFoldDB" id="A0A5C4SXL4"/>
<feature type="modified residue" description="4-aspartylphosphate" evidence="4">
    <location>
        <position position="59"/>
    </location>
</feature>
<dbReference type="Gene3D" id="1.10.10.60">
    <property type="entry name" value="Homeodomain-like"/>
    <property type="match status" value="2"/>
</dbReference>
<gene>
    <name evidence="8" type="ORF">FE784_36585</name>
</gene>
<dbReference type="InterPro" id="IPR041522">
    <property type="entry name" value="CdaR_GGDEF"/>
</dbReference>
<evidence type="ECO:0000256" key="4">
    <source>
        <dbReference type="PROSITE-ProRule" id="PRU00169"/>
    </source>
</evidence>
<dbReference type="SUPFAM" id="SSF55073">
    <property type="entry name" value="Nucleotide cyclase"/>
    <property type="match status" value="1"/>
</dbReference>
<dbReference type="OrthoDB" id="9794370at2"/>
<evidence type="ECO:0000259" key="5">
    <source>
        <dbReference type="PROSITE" id="PS01124"/>
    </source>
</evidence>
<dbReference type="GO" id="GO:0003700">
    <property type="term" value="F:DNA-binding transcription factor activity"/>
    <property type="evidence" value="ECO:0007669"/>
    <property type="project" value="InterPro"/>
</dbReference>
<dbReference type="Gene3D" id="3.40.50.2300">
    <property type="match status" value="1"/>
</dbReference>
<dbReference type="SMART" id="SM00448">
    <property type="entry name" value="REC"/>
    <property type="match status" value="1"/>
</dbReference>
<dbReference type="EMBL" id="VDCQ01000088">
    <property type="protein sequence ID" value="TNJ60003.1"/>
    <property type="molecule type" value="Genomic_DNA"/>
</dbReference>
<dbReference type="GO" id="GO:0043565">
    <property type="term" value="F:sequence-specific DNA binding"/>
    <property type="evidence" value="ECO:0007669"/>
    <property type="project" value="InterPro"/>
</dbReference>
<protein>
    <submittedName>
        <fullName evidence="8">Response regulator</fullName>
    </submittedName>
</protein>
<dbReference type="SMART" id="SM00342">
    <property type="entry name" value="HTH_ARAC"/>
    <property type="match status" value="1"/>
</dbReference>
<dbReference type="PANTHER" id="PTHR43280:SF2">
    <property type="entry name" value="HTH-TYPE TRANSCRIPTIONAL REGULATOR EXSA"/>
    <property type="match status" value="1"/>
</dbReference>
<dbReference type="Pfam" id="PF12833">
    <property type="entry name" value="HTH_18"/>
    <property type="match status" value="1"/>
</dbReference>
<dbReference type="PRINTS" id="PR00032">
    <property type="entry name" value="HTHARAC"/>
</dbReference>
<keyword evidence="4" id="KW-0597">Phosphoprotein</keyword>
<evidence type="ECO:0000256" key="1">
    <source>
        <dbReference type="ARBA" id="ARBA00023015"/>
    </source>
</evidence>
<dbReference type="InterPro" id="IPR009057">
    <property type="entry name" value="Homeodomain-like_sf"/>
</dbReference>
<dbReference type="InterPro" id="IPR018060">
    <property type="entry name" value="HTH_AraC"/>
</dbReference>
<dbReference type="PROSITE" id="PS01124">
    <property type="entry name" value="HTH_ARAC_FAMILY_2"/>
    <property type="match status" value="1"/>
</dbReference>
<dbReference type="InterPro" id="IPR043128">
    <property type="entry name" value="Rev_trsase/Diguanyl_cyclase"/>
</dbReference>
<name>A0A5C4SXL4_9BACL</name>
<keyword evidence="2" id="KW-0238">DNA-binding</keyword>
<dbReference type="PANTHER" id="PTHR43280">
    <property type="entry name" value="ARAC-FAMILY TRANSCRIPTIONAL REGULATOR"/>
    <property type="match status" value="1"/>
</dbReference>
<dbReference type="Pfam" id="PF17853">
    <property type="entry name" value="GGDEF_2"/>
    <property type="match status" value="1"/>
</dbReference>
<dbReference type="PROSITE" id="PS50110">
    <property type="entry name" value="RESPONSE_REGULATORY"/>
    <property type="match status" value="1"/>
</dbReference>
<feature type="domain" description="HTH araC/xylS-type" evidence="5">
    <location>
        <begin position="436"/>
        <end position="533"/>
    </location>
</feature>
<evidence type="ECO:0000313" key="9">
    <source>
        <dbReference type="Proteomes" id="UP000307943"/>
    </source>
</evidence>
<proteinExistence type="predicted"/>
<evidence type="ECO:0000259" key="6">
    <source>
        <dbReference type="PROSITE" id="PS50110"/>
    </source>
</evidence>
<dbReference type="GO" id="GO:0000160">
    <property type="term" value="P:phosphorelay signal transduction system"/>
    <property type="evidence" value="ECO:0007669"/>
    <property type="project" value="InterPro"/>
</dbReference>
<dbReference type="InterPro" id="IPR001789">
    <property type="entry name" value="Sig_transdc_resp-reg_receiver"/>
</dbReference>
<dbReference type="Gene3D" id="3.30.70.270">
    <property type="match status" value="1"/>
</dbReference>
<keyword evidence="9" id="KW-1185">Reference proteome</keyword>
<dbReference type="RefSeq" id="WP_139607187.1">
    <property type="nucleotide sequence ID" value="NZ_VDCQ01000088.1"/>
</dbReference>
<dbReference type="InterPro" id="IPR020449">
    <property type="entry name" value="Tscrpt_reg_AraC-type_HTH"/>
</dbReference>
<dbReference type="PROSITE" id="PS00041">
    <property type="entry name" value="HTH_ARAC_FAMILY_1"/>
    <property type="match status" value="1"/>
</dbReference>
<evidence type="ECO:0000259" key="7">
    <source>
        <dbReference type="PROSITE" id="PS50887"/>
    </source>
</evidence>
<dbReference type="InterPro" id="IPR000160">
    <property type="entry name" value="GGDEF_dom"/>
</dbReference>
<dbReference type="InterPro" id="IPR029787">
    <property type="entry name" value="Nucleotide_cyclase"/>
</dbReference>
<dbReference type="SUPFAM" id="SSF46689">
    <property type="entry name" value="Homeodomain-like"/>
    <property type="match status" value="2"/>
</dbReference>